<name>A0A2M8P0G8_9CHLR</name>
<accession>A0A2M8P0G8</accession>
<dbReference type="Pfam" id="PF00588">
    <property type="entry name" value="SpoU_methylase"/>
    <property type="match status" value="1"/>
</dbReference>
<evidence type="ECO:0000256" key="1">
    <source>
        <dbReference type="ARBA" id="ARBA00007228"/>
    </source>
</evidence>
<keyword evidence="3 5" id="KW-0808">Transferase</keyword>
<dbReference type="Gene3D" id="3.40.1280.10">
    <property type="match status" value="1"/>
</dbReference>
<dbReference type="GO" id="GO:0008173">
    <property type="term" value="F:RNA methyltransferase activity"/>
    <property type="evidence" value="ECO:0007669"/>
    <property type="project" value="InterPro"/>
</dbReference>
<evidence type="ECO:0000256" key="2">
    <source>
        <dbReference type="ARBA" id="ARBA00022603"/>
    </source>
</evidence>
<dbReference type="InterPro" id="IPR001537">
    <property type="entry name" value="SpoU_MeTrfase"/>
</dbReference>
<dbReference type="Pfam" id="PF22435">
    <property type="entry name" value="MRM3-like_sub_bind"/>
    <property type="match status" value="1"/>
</dbReference>
<keyword evidence="2 5" id="KW-0489">Methyltransferase</keyword>
<dbReference type="EMBL" id="PGTK01000005">
    <property type="protein sequence ID" value="PJF31040.1"/>
    <property type="molecule type" value="Genomic_DNA"/>
</dbReference>
<dbReference type="GO" id="GO:0006396">
    <property type="term" value="P:RNA processing"/>
    <property type="evidence" value="ECO:0007669"/>
    <property type="project" value="InterPro"/>
</dbReference>
<dbReference type="Gene3D" id="3.30.1330.30">
    <property type="match status" value="1"/>
</dbReference>
<dbReference type="SUPFAM" id="SSF55315">
    <property type="entry name" value="L30e-like"/>
    <property type="match status" value="1"/>
</dbReference>
<dbReference type="Proteomes" id="UP000228921">
    <property type="component" value="Unassembled WGS sequence"/>
</dbReference>
<evidence type="ECO:0000256" key="3">
    <source>
        <dbReference type="ARBA" id="ARBA00022679"/>
    </source>
</evidence>
<protein>
    <submittedName>
        <fullName evidence="5">RNA methyltransferase</fullName>
    </submittedName>
</protein>
<evidence type="ECO:0000313" key="5">
    <source>
        <dbReference type="EMBL" id="PJF31040.1"/>
    </source>
</evidence>
<feature type="domain" description="RNA 2-O ribose methyltransferase substrate binding" evidence="4">
    <location>
        <begin position="31"/>
        <end position="107"/>
    </location>
</feature>
<comment type="similarity">
    <text evidence="1">Belongs to the class IV-like SAM-binding methyltransferase superfamily. RNA methyltransferase TrmH family.</text>
</comment>
<reference evidence="5 6" key="1">
    <citation type="submission" date="2017-11" db="EMBL/GenBank/DDBJ databases">
        <title>Evolution of Phototrophy in the Chloroflexi Phylum Driven by Horizontal Gene Transfer.</title>
        <authorList>
            <person name="Ward L.M."/>
            <person name="Hemp J."/>
            <person name="Shih P.M."/>
            <person name="Mcglynn S.E."/>
            <person name="Fischer W."/>
        </authorList>
    </citation>
    <scope>NUCLEOTIDE SEQUENCE [LARGE SCALE GENOMIC DNA]</scope>
    <source>
        <strain evidence="5">CP2_2F</strain>
    </source>
</reference>
<dbReference type="InterPro" id="IPR013123">
    <property type="entry name" value="SpoU_subst-bd"/>
</dbReference>
<dbReference type="InterPro" id="IPR029064">
    <property type="entry name" value="Ribosomal_eL30-like_sf"/>
</dbReference>
<comment type="caution">
    <text evidence="5">The sequence shown here is derived from an EMBL/GenBank/DDBJ whole genome shotgun (WGS) entry which is preliminary data.</text>
</comment>
<evidence type="ECO:0000259" key="4">
    <source>
        <dbReference type="SMART" id="SM00967"/>
    </source>
</evidence>
<dbReference type="InterPro" id="IPR029026">
    <property type="entry name" value="tRNA_m1G_MTases_N"/>
</dbReference>
<gene>
    <name evidence="5" type="ORF">CUN51_06060</name>
</gene>
<organism evidence="5 6">
    <name type="scientific">Candidatus Thermofonsia Clade 1 bacterium</name>
    <dbReference type="NCBI Taxonomy" id="2364210"/>
    <lineage>
        <taxon>Bacteria</taxon>
        <taxon>Bacillati</taxon>
        <taxon>Chloroflexota</taxon>
        <taxon>Candidatus Thermofontia</taxon>
        <taxon>Candidatus Thermofonsia Clade 1</taxon>
    </lineage>
</organism>
<dbReference type="AlphaFoldDB" id="A0A2M8P0G8"/>
<dbReference type="SUPFAM" id="SSF75217">
    <property type="entry name" value="alpha/beta knot"/>
    <property type="match status" value="1"/>
</dbReference>
<dbReference type="InterPro" id="IPR051259">
    <property type="entry name" value="rRNA_Methyltransferase"/>
</dbReference>
<dbReference type="GO" id="GO:0005737">
    <property type="term" value="C:cytoplasm"/>
    <property type="evidence" value="ECO:0007669"/>
    <property type="project" value="UniProtKB-ARBA"/>
</dbReference>
<dbReference type="InterPro" id="IPR053888">
    <property type="entry name" value="MRM3-like_sub_bind"/>
</dbReference>
<dbReference type="PANTHER" id="PTHR43191:SF2">
    <property type="entry name" value="RRNA METHYLTRANSFERASE 3, MITOCHONDRIAL"/>
    <property type="match status" value="1"/>
</dbReference>
<proteinExistence type="inferred from homology"/>
<dbReference type="CDD" id="cd18095">
    <property type="entry name" value="SpoU-like_rRNA-MTase"/>
    <property type="match status" value="1"/>
</dbReference>
<dbReference type="GO" id="GO:0003723">
    <property type="term" value="F:RNA binding"/>
    <property type="evidence" value="ECO:0007669"/>
    <property type="project" value="InterPro"/>
</dbReference>
<evidence type="ECO:0000313" key="6">
    <source>
        <dbReference type="Proteomes" id="UP000228921"/>
    </source>
</evidence>
<dbReference type="GO" id="GO:0032259">
    <property type="term" value="P:methylation"/>
    <property type="evidence" value="ECO:0007669"/>
    <property type="project" value="UniProtKB-KW"/>
</dbReference>
<sequence length="269" mass="28839">MTRITNPANATIKAYRALRQRKARAESGLFLVEGIRLVAEAVQLGALLEALIYAPDLLSSPFAYQIIEQAQQSGVRVLEVSAEVFASLSDKENPVGLAAVARQMWHSLSEVTFTPETLCWVALDSPQDPGNIGTILRTCDAVGAAGIILLGNAADPYDPHGVRASMGAIFTQKLVRASYADFLAWQARSEARLIGTSDSAPTDYRAADYTQPLILLMGSEREGLPESLSAACDVLVRLPMRGRCDSLNVAVACGVMLYTILSAQQKGSP</sequence>
<dbReference type="InterPro" id="IPR029028">
    <property type="entry name" value="Alpha/beta_knot_MTases"/>
</dbReference>
<dbReference type="SMART" id="SM00967">
    <property type="entry name" value="SpoU_sub_bind"/>
    <property type="match status" value="1"/>
</dbReference>
<dbReference type="PANTHER" id="PTHR43191">
    <property type="entry name" value="RRNA METHYLTRANSFERASE 3"/>
    <property type="match status" value="1"/>
</dbReference>